<evidence type="ECO:0000313" key="1">
    <source>
        <dbReference type="EMBL" id="JAH19718.1"/>
    </source>
</evidence>
<reference evidence="1" key="1">
    <citation type="submission" date="2014-11" db="EMBL/GenBank/DDBJ databases">
        <authorList>
            <person name="Amaro Gonzalez C."/>
        </authorList>
    </citation>
    <scope>NUCLEOTIDE SEQUENCE</scope>
</reference>
<protein>
    <submittedName>
        <fullName evidence="1">Uncharacterized protein</fullName>
    </submittedName>
</protein>
<dbReference type="EMBL" id="GBXM01088859">
    <property type="protein sequence ID" value="JAH19718.1"/>
    <property type="molecule type" value="Transcribed_RNA"/>
</dbReference>
<organism evidence="1">
    <name type="scientific">Anguilla anguilla</name>
    <name type="common">European freshwater eel</name>
    <name type="synonym">Muraena anguilla</name>
    <dbReference type="NCBI Taxonomy" id="7936"/>
    <lineage>
        <taxon>Eukaryota</taxon>
        <taxon>Metazoa</taxon>
        <taxon>Chordata</taxon>
        <taxon>Craniata</taxon>
        <taxon>Vertebrata</taxon>
        <taxon>Euteleostomi</taxon>
        <taxon>Actinopterygii</taxon>
        <taxon>Neopterygii</taxon>
        <taxon>Teleostei</taxon>
        <taxon>Anguilliformes</taxon>
        <taxon>Anguillidae</taxon>
        <taxon>Anguilla</taxon>
    </lineage>
</organism>
<dbReference type="AlphaFoldDB" id="A0A0E9QUD2"/>
<name>A0A0E9QUD2_ANGAN</name>
<sequence>MSVIFLKTLIIGNSIHSK</sequence>
<proteinExistence type="predicted"/>
<accession>A0A0E9QUD2</accession>
<reference evidence="1" key="2">
    <citation type="journal article" date="2015" name="Fish Shellfish Immunol.">
        <title>Early steps in the European eel (Anguilla anguilla)-Vibrio vulnificus interaction in the gills: Role of the RtxA13 toxin.</title>
        <authorList>
            <person name="Callol A."/>
            <person name="Pajuelo D."/>
            <person name="Ebbesson L."/>
            <person name="Teles M."/>
            <person name="MacKenzie S."/>
            <person name="Amaro C."/>
        </authorList>
    </citation>
    <scope>NUCLEOTIDE SEQUENCE</scope>
</reference>